<feature type="domain" description="Phytase-like" evidence="1">
    <location>
        <begin position="59"/>
        <end position="385"/>
    </location>
</feature>
<evidence type="ECO:0000313" key="2">
    <source>
        <dbReference type="EMBL" id="EEP69586.1"/>
    </source>
</evidence>
<dbReference type="Proteomes" id="UP000003009">
    <property type="component" value="Unassembled WGS sequence"/>
</dbReference>
<dbReference type="PANTHER" id="PTHR37957:SF1">
    <property type="entry name" value="PHYTASE-LIKE DOMAIN-CONTAINING PROTEIN"/>
    <property type="match status" value="1"/>
</dbReference>
<organism evidence="2 3">
    <name type="scientific">Kingella oralis ATCC 51147</name>
    <dbReference type="NCBI Taxonomy" id="629741"/>
    <lineage>
        <taxon>Bacteria</taxon>
        <taxon>Pseudomonadati</taxon>
        <taxon>Pseudomonadota</taxon>
        <taxon>Betaproteobacteria</taxon>
        <taxon>Neisseriales</taxon>
        <taxon>Neisseriaceae</taxon>
        <taxon>Kingella</taxon>
    </lineage>
</organism>
<accession>C4GEH6</accession>
<sequence length="418" mass="46485">MPSFYKLCFKLTEENMKHTILAAVIGAFVAHQALAETLPMPVEKLGEVQGVPFYKGYGSSIDADPQNPKRFYGLTDRGPNADGGEHIKIFLQPSFTPSIGHFEIQANGTIKKLRDIPLKDKNGKLLTGLPNPEGYGTSTETVVDANKQPLQRDITGIDSEGLAVMRDGTFWVSDEYGPHIVHFDRNGIELERMSPRGVKTTGRRLPAVLGHLRPNRGMEGLTTTPSNRVLVGIMQSALHNPSKKDMKNKSVTRILSFDLATGKTKQYLYQQGGDYWKNSEIRAIDEHRFLVDEHNDKNVKHVYLIDLNGATDVSDPADSENGLKVNGKAIEENTWEELAAAGIKPVRKTLVSDVKKDVDFQSSKFEGMWVADGGKTLWIINDDDFGIDSKDEQTIVPKRLPNGETDATRLYRIPLNIK</sequence>
<dbReference type="EMBL" id="ACJW02000001">
    <property type="protein sequence ID" value="EEP69586.1"/>
    <property type="molecule type" value="Genomic_DNA"/>
</dbReference>
<dbReference type="AlphaFoldDB" id="C4GEH6"/>
<dbReference type="HOGENOM" id="CLU_038919_0_0_4"/>
<dbReference type="Pfam" id="PF13449">
    <property type="entry name" value="Phytase-like"/>
    <property type="match status" value="1"/>
</dbReference>
<evidence type="ECO:0000313" key="3">
    <source>
        <dbReference type="Proteomes" id="UP000003009"/>
    </source>
</evidence>
<dbReference type="InterPro" id="IPR027372">
    <property type="entry name" value="Phytase-like_dom"/>
</dbReference>
<proteinExistence type="predicted"/>
<name>C4GEH6_9NEIS</name>
<dbReference type="SUPFAM" id="SSF101898">
    <property type="entry name" value="NHL repeat"/>
    <property type="match status" value="1"/>
</dbReference>
<reference evidence="2" key="1">
    <citation type="submission" date="2009-04" db="EMBL/GenBank/DDBJ databases">
        <authorList>
            <person name="Weinstock G."/>
            <person name="Sodergren E."/>
            <person name="Clifton S."/>
            <person name="Fulton L."/>
            <person name="Fulton B."/>
            <person name="Courtney L."/>
            <person name="Fronick C."/>
            <person name="Harrison M."/>
            <person name="Strong C."/>
            <person name="Farmer C."/>
            <person name="Delahaunty K."/>
            <person name="Markovic C."/>
            <person name="Hall O."/>
            <person name="Minx P."/>
            <person name="Tomlinson C."/>
            <person name="Mitreva M."/>
            <person name="Nelson J."/>
            <person name="Hou S."/>
            <person name="Wollam A."/>
            <person name="Pepin K.H."/>
            <person name="Johnson M."/>
            <person name="Bhonagiri V."/>
            <person name="Nash W.E."/>
            <person name="Warren W."/>
            <person name="Chinwalla A."/>
            <person name="Mardis E.R."/>
            <person name="Wilson R.K."/>
        </authorList>
    </citation>
    <scope>NUCLEOTIDE SEQUENCE [LARGE SCALE GENOMIC DNA]</scope>
    <source>
        <strain evidence="2">ATCC 51147</strain>
    </source>
</reference>
<keyword evidence="3" id="KW-1185">Reference proteome</keyword>
<protein>
    <recommendedName>
        <fullName evidence="1">Phytase-like domain-containing protein</fullName>
    </recommendedName>
</protein>
<dbReference type="PANTHER" id="PTHR37957">
    <property type="entry name" value="BLR7070 PROTEIN"/>
    <property type="match status" value="1"/>
</dbReference>
<gene>
    <name evidence="2" type="ORF">GCWU000324_00063</name>
</gene>
<comment type="caution">
    <text evidence="2">The sequence shown here is derived from an EMBL/GenBank/DDBJ whole genome shotgun (WGS) entry which is preliminary data.</text>
</comment>
<evidence type="ECO:0000259" key="1">
    <source>
        <dbReference type="Pfam" id="PF13449"/>
    </source>
</evidence>